<dbReference type="GO" id="GO:0008194">
    <property type="term" value="F:UDP-glycosyltransferase activity"/>
    <property type="evidence" value="ECO:0007669"/>
    <property type="project" value="InterPro"/>
</dbReference>
<keyword evidence="2" id="KW-0328">Glycosyltransferase</keyword>
<dbReference type="Pfam" id="PF21036">
    <property type="entry name" value="EryCIII-like_N"/>
    <property type="match status" value="1"/>
</dbReference>
<dbReference type="EMBL" id="FOKG01000007">
    <property type="protein sequence ID" value="SFB25830.1"/>
    <property type="molecule type" value="Genomic_DNA"/>
</dbReference>
<evidence type="ECO:0000313" key="6">
    <source>
        <dbReference type="EMBL" id="SFB25830.1"/>
    </source>
</evidence>
<dbReference type="FunFam" id="3.40.50.2000:FF:000072">
    <property type="entry name" value="Glycosyl transferase"/>
    <property type="match status" value="1"/>
</dbReference>
<dbReference type="Pfam" id="PF06722">
    <property type="entry name" value="EryCIII-like_C"/>
    <property type="match status" value="1"/>
</dbReference>
<evidence type="ECO:0000256" key="2">
    <source>
        <dbReference type="ARBA" id="ARBA00022676"/>
    </source>
</evidence>
<keyword evidence="7" id="KW-1185">Reference proteome</keyword>
<dbReference type="PANTHER" id="PTHR48050:SF13">
    <property type="entry name" value="STEROL 3-BETA-GLUCOSYLTRANSFERASE UGT80A2"/>
    <property type="match status" value="1"/>
</dbReference>
<dbReference type="AlphaFoldDB" id="A0A1I0ZMV6"/>
<accession>A0A1I0ZMV6</accession>
<dbReference type="InterPro" id="IPR050426">
    <property type="entry name" value="Glycosyltransferase_28"/>
</dbReference>
<dbReference type="OrthoDB" id="5488434at2"/>
<sequence>MRVLFVVWPGDTHLFPVTPLAWALQSAGHEVRIGTHHALAESITSIGLTPIGLGDKDVLPMGPGKPYPEAEWERLERVTTALELGPDERDTWDIFTHYLLPGVWDFLPLGLGDDQPQPGVDDLVEFARDWQPDLVLWDPLYPAAAVAAAACGAAHARLSPWQDYCGWTLDRYNASAAALELGEHPLVAALRPAAARHGVEVNDELLYGQWTIDGLPPGFRLTTTARGVPLRLMQYAAPTAVPEWLRKPPDRPRVAVSLGLSQRTFMSEEDDGWSYLPAVMQALSELDVEVIATLNAVQLAGLGKLPANVRAVDYVPLNQLLPSCSALIHHGGPGSFTAGAAHQVPQLVMDSADASIAEKFPTCSATARYVIEQGAGLSLDLKKPSADSIRERISRVLEEPSFRAGAARVYNDLQAMPSPVDLVPTLERLTVEHRSR</sequence>
<dbReference type="InterPro" id="IPR048284">
    <property type="entry name" value="EryCIII-like_N"/>
</dbReference>
<evidence type="ECO:0000259" key="5">
    <source>
        <dbReference type="Pfam" id="PF21036"/>
    </source>
</evidence>
<name>A0A1I0ZMV6_9PSEU</name>
<organism evidence="6 7">
    <name type="scientific">Amycolatopsis marina</name>
    <dbReference type="NCBI Taxonomy" id="490629"/>
    <lineage>
        <taxon>Bacteria</taxon>
        <taxon>Bacillati</taxon>
        <taxon>Actinomycetota</taxon>
        <taxon>Actinomycetes</taxon>
        <taxon>Pseudonocardiales</taxon>
        <taxon>Pseudonocardiaceae</taxon>
        <taxon>Amycolatopsis</taxon>
    </lineage>
</organism>
<dbReference type="SUPFAM" id="SSF53756">
    <property type="entry name" value="UDP-Glycosyltransferase/glycogen phosphorylase"/>
    <property type="match status" value="1"/>
</dbReference>
<dbReference type="STRING" id="490629.SAMN05216266_10759"/>
<dbReference type="RefSeq" id="WP_091673368.1">
    <property type="nucleotide sequence ID" value="NZ_FOKG01000007.1"/>
</dbReference>
<feature type="domain" description="Erythromycin biosynthesis protein CIII-like C-terminal" evidence="4">
    <location>
        <begin position="279"/>
        <end position="429"/>
    </location>
</feature>
<reference evidence="7" key="1">
    <citation type="submission" date="2016-10" db="EMBL/GenBank/DDBJ databases">
        <authorList>
            <person name="Varghese N."/>
            <person name="Submissions S."/>
        </authorList>
    </citation>
    <scope>NUCLEOTIDE SEQUENCE [LARGE SCALE GENOMIC DNA]</scope>
    <source>
        <strain evidence="7">CGMCC 4.3568</strain>
    </source>
</reference>
<evidence type="ECO:0000313" key="7">
    <source>
        <dbReference type="Proteomes" id="UP000243799"/>
    </source>
</evidence>
<dbReference type="GO" id="GO:0016758">
    <property type="term" value="F:hexosyltransferase activity"/>
    <property type="evidence" value="ECO:0007669"/>
    <property type="project" value="UniProtKB-ARBA"/>
</dbReference>
<evidence type="ECO:0000259" key="4">
    <source>
        <dbReference type="Pfam" id="PF06722"/>
    </source>
</evidence>
<dbReference type="PANTHER" id="PTHR48050">
    <property type="entry name" value="STEROL 3-BETA-GLUCOSYLTRANSFERASE"/>
    <property type="match status" value="1"/>
</dbReference>
<gene>
    <name evidence="6" type="ORF">SAMN05216266_10759</name>
</gene>
<proteinExistence type="inferred from homology"/>
<dbReference type="InterPro" id="IPR002213">
    <property type="entry name" value="UDP_glucos_trans"/>
</dbReference>
<feature type="domain" description="Erythromycin biosynthesis protein CIII-like N-terminal" evidence="5">
    <location>
        <begin position="22"/>
        <end position="259"/>
    </location>
</feature>
<evidence type="ECO:0000256" key="3">
    <source>
        <dbReference type="ARBA" id="ARBA00022679"/>
    </source>
</evidence>
<dbReference type="GO" id="GO:0017000">
    <property type="term" value="P:antibiotic biosynthetic process"/>
    <property type="evidence" value="ECO:0007669"/>
    <property type="project" value="UniProtKB-ARBA"/>
</dbReference>
<protein>
    <submittedName>
        <fullName evidence="6">Glycosyltransferase</fullName>
    </submittedName>
</protein>
<dbReference type="Proteomes" id="UP000243799">
    <property type="component" value="Unassembled WGS sequence"/>
</dbReference>
<dbReference type="CDD" id="cd03784">
    <property type="entry name" value="GT1_Gtf-like"/>
    <property type="match status" value="1"/>
</dbReference>
<evidence type="ECO:0000256" key="1">
    <source>
        <dbReference type="ARBA" id="ARBA00006962"/>
    </source>
</evidence>
<keyword evidence="3 6" id="KW-0808">Transferase</keyword>
<comment type="similarity">
    <text evidence="1">Belongs to the glycosyltransferase 28 family.</text>
</comment>
<dbReference type="InterPro" id="IPR010610">
    <property type="entry name" value="EryCIII-like_C"/>
</dbReference>
<dbReference type="Gene3D" id="3.40.50.2000">
    <property type="entry name" value="Glycogen Phosphorylase B"/>
    <property type="match status" value="2"/>
</dbReference>